<dbReference type="Proteomes" id="UP000184327">
    <property type="component" value="Unassembled WGS sequence"/>
</dbReference>
<evidence type="ECO:0000256" key="1">
    <source>
        <dbReference type="ARBA" id="ARBA00008857"/>
    </source>
</evidence>
<reference evidence="4 5" key="1">
    <citation type="submission" date="2016-11" db="EMBL/GenBank/DDBJ databases">
        <authorList>
            <person name="Jaros S."/>
            <person name="Januszkiewicz K."/>
            <person name="Wedrychowicz H."/>
        </authorList>
    </citation>
    <scope>NUCLEOTIDE SEQUENCE [LARGE SCALE GENOMIC DNA]</scope>
    <source>
        <strain evidence="4 5">DSM 16112</strain>
    </source>
</reference>
<dbReference type="AlphaFoldDB" id="A0A1M5ELD2"/>
<dbReference type="InterPro" id="IPR038488">
    <property type="entry name" value="Integrase_DNA-bd_sf"/>
</dbReference>
<dbReference type="InterPro" id="IPR050808">
    <property type="entry name" value="Phage_Integrase"/>
</dbReference>
<evidence type="ECO:0000259" key="3">
    <source>
        <dbReference type="Pfam" id="PF13356"/>
    </source>
</evidence>
<accession>A0A1M5ELD2</accession>
<sequence length="77" mass="8922">MPLSDVALRQAKPQDKPYKLTDGTGLFLLVNHVGKYWRFNYRFEGKQKTASYGVYPVLWSSFSGHRDKAFQVLAFSY</sequence>
<name>A0A1M5ELD2_9BURK</name>
<dbReference type="GO" id="GO:0015074">
    <property type="term" value="P:DNA integration"/>
    <property type="evidence" value="ECO:0007669"/>
    <property type="project" value="UniProtKB-KW"/>
</dbReference>
<evidence type="ECO:0000313" key="5">
    <source>
        <dbReference type="Proteomes" id="UP000184327"/>
    </source>
</evidence>
<evidence type="ECO:0000313" key="4">
    <source>
        <dbReference type="EMBL" id="SHF80098.1"/>
    </source>
</evidence>
<dbReference type="PANTHER" id="PTHR30629:SF2">
    <property type="entry name" value="PROPHAGE INTEGRASE INTS-RELATED"/>
    <property type="match status" value="1"/>
</dbReference>
<dbReference type="PANTHER" id="PTHR30629">
    <property type="entry name" value="PROPHAGE INTEGRASE"/>
    <property type="match status" value="1"/>
</dbReference>
<feature type="domain" description="Integrase DNA-binding" evidence="3">
    <location>
        <begin position="3"/>
        <end position="69"/>
    </location>
</feature>
<gene>
    <name evidence="4" type="ORF">SAMN02745117_02617</name>
</gene>
<evidence type="ECO:0000256" key="2">
    <source>
        <dbReference type="ARBA" id="ARBA00022908"/>
    </source>
</evidence>
<dbReference type="Gene3D" id="3.30.160.390">
    <property type="entry name" value="Integrase, DNA-binding domain"/>
    <property type="match status" value="1"/>
</dbReference>
<proteinExistence type="inferred from homology"/>
<keyword evidence="5" id="KW-1185">Reference proteome</keyword>
<protein>
    <recommendedName>
        <fullName evidence="3">Integrase DNA-binding domain-containing protein</fullName>
    </recommendedName>
</protein>
<dbReference type="InterPro" id="IPR025166">
    <property type="entry name" value="Integrase_DNA_bind_dom"/>
</dbReference>
<dbReference type="STRING" id="1122156.SAMN02745117_02617"/>
<organism evidence="4 5">
    <name type="scientific">Lampropedia hyalina DSM 16112</name>
    <dbReference type="NCBI Taxonomy" id="1122156"/>
    <lineage>
        <taxon>Bacteria</taxon>
        <taxon>Pseudomonadati</taxon>
        <taxon>Pseudomonadota</taxon>
        <taxon>Betaproteobacteria</taxon>
        <taxon>Burkholderiales</taxon>
        <taxon>Comamonadaceae</taxon>
        <taxon>Lampropedia</taxon>
    </lineage>
</organism>
<dbReference type="Pfam" id="PF13356">
    <property type="entry name" value="Arm-DNA-bind_3"/>
    <property type="match status" value="1"/>
</dbReference>
<dbReference type="RefSeq" id="WP_200796744.1">
    <property type="nucleotide sequence ID" value="NZ_FQUZ01000043.1"/>
</dbReference>
<comment type="similarity">
    <text evidence="1">Belongs to the 'phage' integrase family.</text>
</comment>
<keyword evidence="2" id="KW-0229">DNA integration</keyword>
<dbReference type="EMBL" id="FQUZ01000043">
    <property type="protein sequence ID" value="SHF80098.1"/>
    <property type="molecule type" value="Genomic_DNA"/>
</dbReference>